<proteinExistence type="predicted"/>
<dbReference type="RefSeq" id="WP_213755081.1">
    <property type="nucleotide sequence ID" value="NZ_JAHCQH010000015.1"/>
</dbReference>
<organism evidence="2 3">
    <name type="scientific">Ancylobacter radicis</name>
    <dbReference type="NCBI Taxonomy" id="2836179"/>
    <lineage>
        <taxon>Bacteria</taxon>
        <taxon>Pseudomonadati</taxon>
        <taxon>Pseudomonadota</taxon>
        <taxon>Alphaproteobacteria</taxon>
        <taxon>Hyphomicrobiales</taxon>
        <taxon>Xanthobacteraceae</taxon>
        <taxon>Ancylobacter</taxon>
    </lineage>
</organism>
<dbReference type="EMBL" id="JAHCQH010000015">
    <property type="protein sequence ID" value="MBS9477296.1"/>
    <property type="molecule type" value="Genomic_DNA"/>
</dbReference>
<dbReference type="InterPro" id="IPR050228">
    <property type="entry name" value="Carboxylesterase_BioH"/>
</dbReference>
<evidence type="ECO:0000313" key="2">
    <source>
        <dbReference type="EMBL" id="MBS9477296.1"/>
    </source>
</evidence>
<dbReference type="PANTHER" id="PTHR43194">
    <property type="entry name" value="HYDROLASE ALPHA/BETA FOLD FAMILY"/>
    <property type="match status" value="1"/>
</dbReference>
<keyword evidence="3" id="KW-1185">Reference proteome</keyword>
<gene>
    <name evidence="2" type="ORF">KIP89_09275</name>
</gene>
<evidence type="ECO:0000313" key="3">
    <source>
        <dbReference type="Proteomes" id="UP001166585"/>
    </source>
</evidence>
<name>A0ABS5R6J7_9HYPH</name>
<sequence length="256" mass="27322">MAMIELNGESLGYEREGSGERLLLIHSLGTGAWMWREQIRRWSADFEVIAVDARGHGRSTRRGGFTVRNVAADLAAVLEAFGGEPARVLAISMGGPIAAHLTDLAPHLVSRLVIADSFATQGEAGATRAAAIAETIAKGSMQDYARAYAADTLVEDDPTHVAALVASIAGMEPAAYVEAAQSVFTADVVDLYKAVRVPTRVVVGARDNRTPPRLSQEIARLIPGADYAEIEGARHLANLDRPEAFHAAVEPFLLAR</sequence>
<dbReference type="Proteomes" id="UP001166585">
    <property type="component" value="Unassembled WGS sequence"/>
</dbReference>
<dbReference type="Gene3D" id="3.40.50.1820">
    <property type="entry name" value="alpha/beta hydrolase"/>
    <property type="match status" value="1"/>
</dbReference>
<dbReference type="InterPro" id="IPR000073">
    <property type="entry name" value="AB_hydrolase_1"/>
</dbReference>
<dbReference type="PANTHER" id="PTHR43194:SF5">
    <property type="entry name" value="PIMELOYL-[ACYL-CARRIER PROTEIN] METHYL ESTER ESTERASE"/>
    <property type="match status" value="1"/>
</dbReference>
<comment type="caution">
    <text evidence="2">The sequence shown here is derived from an EMBL/GenBank/DDBJ whole genome shotgun (WGS) entry which is preliminary data.</text>
</comment>
<evidence type="ECO:0000259" key="1">
    <source>
        <dbReference type="Pfam" id="PF00561"/>
    </source>
</evidence>
<feature type="domain" description="AB hydrolase-1" evidence="1">
    <location>
        <begin position="22"/>
        <end position="242"/>
    </location>
</feature>
<dbReference type="PRINTS" id="PR00111">
    <property type="entry name" value="ABHYDROLASE"/>
</dbReference>
<keyword evidence="2" id="KW-0378">Hydrolase</keyword>
<dbReference type="GO" id="GO:0016787">
    <property type="term" value="F:hydrolase activity"/>
    <property type="evidence" value="ECO:0007669"/>
    <property type="project" value="UniProtKB-KW"/>
</dbReference>
<reference evidence="2" key="1">
    <citation type="submission" date="2021-05" db="EMBL/GenBank/DDBJ databases">
        <authorList>
            <person name="Sun Q."/>
            <person name="Inoue M."/>
        </authorList>
    </citation>
    <scope>NUCLEOTIDE SEQUENCE</scope>
    <source>
        <strain evidence="2">VKM B-3255</strain>
    </source>
</reference>
<protein>
    <submittedName>
        <fullName evidence="2">Alpha/beta fold hydrolase</fullName>
    </submittedName>
</protein>
<dbReference type="Pfam" id="PF00561">
    <property type="entry name" value="Abhydrolase_1"/>
    <property type="match status" value="1"/>
</dbReference>
<dbReference type="SUPFAM" id="SSF53474">
    <property type="entry name" value="alpha/beta-Hydrolases"/>
    <property type="match status" value="1"/>
</dbReference>
<accession>A0ABS5R6J7</accession>
<dbReference type="InterPro" id="IPR029058">
    <property type="entry name" value="AB_hydrolase_fold"/>
</dbReference>